<keyword evidence="2" id="KW-1185">Reference proteome</keyword>
<evidence type="ECO:0000313" key="1">
    <source>
        <dbReference type="EMBL" id="KAJ8886688.1"/>
    </source>
</evidence>
<accession>A0ABQ9HS47</accession>
<dbReference type="EMBL" id="JARBHB010000004">
    <property type="protein sequence ID" value="KAJ8886688.1"/>
    <property type="molecule type" value="Genomic_DNA"/>
</dbReference>
<evidence type="ECO:0000313" key="2">
    <source>
        <dbReference type="Proteomes" id="UP001159363"/>
    </source>
</evidence>
<proteinExistence type="predicted"/>
<protein>
    <submittedName>
        <fullName evidence="1">Uncharacterized protein</fullName>
    </submittedName>
</protein>
<sequence>MAQVTSVHKYKTPSSVRDYRTISILPTISKALKYIVFDQMLTYFSSCDLHKHQSGKTWRANKSPLFYNLIFSRYLTRLAMKICFSN</sequence>
<organism evidence="1 2">
    <name type="scientific">Dryococelus australis</name>
    <dbReference type="NCBI Taxonomy" id="614101"/>
    <lineage>
        <taxon>Eukaryota</taxon>
        <taxon>Metazoa</taxon>
        <taxon>Ecdysozoa</taxon>
        <taxon>Arthropoda</taxon>
        <taxon>Hexapoda</taxon>
        <taxon>Insecta</taxon>
        <taxon>Pterygota</taxon>
        <taxon>Neoptera</taxon>
        <taxon>Polyneoptera</taxon>
        <taxon>Phasmatodea</taxon>
        <taxon>Verophasmatodea</taxon>
        <taxon>Anareolatae</taxon>
        <taxon>Phasmatidae</taxon>
        <taxon>Eurycanthinae</taxon>
        <taxon>Dryococelus</taxon>
    </lineage>
</organism>
<gene>
    <name evidence="1" type="ORF">PR048_012900</name>
</gene>
<dbReference type="Proteomes" id="UP001159363">
    <property type="component" value="Chromosome X"/>
</dbReference>
<reference evidence="1 2" key="1">
    <citation type="submission" date="2023-02" db="EMBL/GenBank/DDBJ databases">
        <title>LHISI_Scaffold_Assembly.</title>
        <authorList>
            <person name="Stuart O.P."/>
            <person name="Cleave R."/>
            <person name="Magrath M.J.L."/>
            <person name="Mikheyev A.S."/>
        </authorList>
    </citation>
    <scope>NUCLEOTIDE SEQUENCE [LARGE SCALE GENOMIC DNA]</scope>
    <source>
        <strain evidence="1">Daus_M_001</strain>
        <tissue evidence="1">Leg muscle</tissue>
    </source>
</reference>
<comment type="caution">
    <text evidence="1">The sequence shown here is derived from an EMBL/GenBank/DDBJ whole genome shotgun (WGS) entry which is preliminary data.</text>
</comment>
<name>A0ABQ9HS47_9NEOP</name>